<keyword evidence="3" id="KW-1185">Reference proteome</keyword>
<feature type="compositionally biased region" description="Polar residues" evidence="1">
    <location>
        <begin position="1"/>
        <end position="10"/>
    </location>
</feature>
<protein>
    <submittedName>
        <fullName evidence="2">Uncharacterized protein</fullName>
    </submittedName>
</protein>
<evidence type="ECO:0000256" key="1">
    <source>
        <dbReference type="SAM" id="MobiDB-lite"/>
    </source>
</evidence>
<gene>
    <name evidence="2" type="ORF">GCM10010840_16170</name>
</gene>
<sequence length="80" mass="8634">MTLPGSTTKTVPGPTRRPPGFLGESRLAVLQAERVIGVQHTEMGRMYQLLARGRVSLFHTASDALSLVAQLDRGPTCGWS</sequence>
<evidence type="ECO:0000313" key="2">
    <source>
        <dbReference type="EMBL" id="GGL79082.1"/>
    </source>
</evidence>
<accession>A0ABQ2G7S7</accession>
<comment type="caution">
    <text evidence="2">The sequence shown here is derived from an EMBL/GenBank/DDBJ whole genome shotgun (WGS) entry which is preliminary data.</text>
</comment>
<proteinExistence type="predicted"/>
<evidence type="ECO:0000313" key="3">
    <source>
        <dbReference type="Proteomes" id="UP000639973"/>
    </source>
</evidence>
<dbReference type="EMBL" id="BMOL01000006">
    <property type="protein sequence ID" value="GGL79082.1"/>
    <property type="molecule type" value="Genomic_DNA"/>
</dbReference>
<reference evidence="3" key="1">
    <citation type="journal article" date="2019" name="Int. J. Syst. Evol. Microbiol.">
        <title>The Global Catalogue of Microorganisms (GCM) 10K type strain sequencing project: providing services to taxonomists for standard genome sequencing and annotation.</title>
        <authorList>
            <consortium name="The Broad Institute Genomics Platform"/>
            <consortium name="The Broad Institute Genome Sequencing Center for Infectious Disease"/>
            <person name="Wu L."/>
            <person name="Ma J."/>
        </authorList>
    </citation>
    <scope>NUCLEOTIDE SEQUENCE [LARGE SCALE GENOMIC DNA]</scope>
    <source>
        <strain evidence="3">JCM 15442</strain>
    </source>
</reference>
<name>A0ABQ2G7S7_9DEIO</name>
<feature type="region of interest" description="Disordered" evidence="1">
    <location>
        <begin position="1"/>
        <end position="22"/>
    </location>
</feature>
<organism evidence="2 3">
    <name type="scientific">Deinococcus aerolatus</name>
    <dbReference type="NCBI Taxonomy" id="522487"/>
    <lineage>
        <taxon>Bacteria</taxon>
        <taxon>Thermotogati</taxon>
        <taxon>Deinococcota</taxon>
        <taxon>Deinococci</taxon>
        <taxon>Deinococcales</taxon>
        <taxon>Deinococcaceae</taxon>
        <taxon>Deinococcus</taxon>
    </lineage>
</organism>
<dbReference type="Proteomes" id="UP000639973">
    <property type="component" value="Unassembled WGS sequence"/>
</dbReference>